<dbReference type="KEGG" id="dai:Desaci_1531"/>
<dbReference type="Proteomes" id="UP000002892">
    <property type="component" value="Chromosome"/>
</dbReference>
<proteinExistence type="predicted"/>
<name>I4D417_DESAJ</name>
<dbReference type="EMBL" id="CP003639">
    <property type="protein sequence ID" value="AFM40541.1"/>
    <property type="molecule type" value="Genomic_DNA"/>
</dbReference>
<reference evidence="1 2" key="1">
    <citation type="journal article" date="2012" name="J. Bacteriol.">
        <title>Complete genome sequences of Desulfosporosinus orientis DSM765T, Desulfosporosinus youngiae DSM17734T, Desulfosporosinus meridiei DSM13257T, and Desulfosporosinus acidiphilus DSM22704T.</title>
        <authorList>
            <person name="Pester M."/>
            <person name="Brambilla E."/>
            <person name="Alazard D."/>
            <person name="Rattei T."/>
            <person name="Weinmaier T."/>
            <person name="Han J."/>
            <person name="Lucas S."/>
            <person name="Lapidus A."/>
            <person name="Cheng J.F."/>
            <person name="Goodwin L."/>
            <person name="Pitluck S."/>
            <person name="Peters L."/>
            <person name="Ovchinnikova G."/>
            <person name="Teshima H."/>
            <person name="Detter J.C."/>
            <person name="Han C.S."/>
            <person name="Tapia R."/>
            <person name="Land M.L."/>
            <person name="Hauser L."/>
            <person name="Kyrpides N.C."/>
            <person name="Ivanova N.N."/>
            <person name="Pagani I."/>
            <person name="Huntmann M."/>
            <person name="Wei C.L."/>
            <person name="Davenport K.W."/>
            <person name="Daligault H."/>
            <person name="Chain P.S."/>
            <person name="Chen A."/>
            <person name="Mavromatis K."/>
            <person name="Markowitz V."/>
            <person name="Szeto E."/>
            <person name="Mikhailova N."/>
            <person name="Pati A."/>
            <person name="Wagner M."/>
            <person name="Woyke T."/>
            <person name="Ollivier B."/>
            <person name="Klenk H.P."/>
            <person name="Spring S."/>
            <person name="Loy A."/>
        </authorList>
    </citation>
    <scope>NUCLEOTIDE SEQUENCE [LARGE SCALE GENOMIC DNA]</scope>
    <source>
        <strain evidence="2">DSM 22704 / JCM 16185 / SJ4</strain>
    </source>
</reference>
<protein>
    <submittedName>
        <fullName evidence="1">Uncharacterized protein</fullName>
    </submittedName>
</protein>
<dbReference type="AlphaFoldDB" id="I4D417"/>
<gene>
    <name evidence="1" type="ordered locus">Desaci_1531</name>
</gene>
<dbReference type="HOGENOM" id="CLU_2435962_0_0_9"/>
<evidence type="ECO:0000313" key="1">
    <source>
        <dbReference type="EMBL" id="AFM40541.1"/>
    </source>
</evidence>
<evidence type="ECO:0000313" key="2">
    <source>
        <dbReference type="Proteomes" id="UP000002892"/>
    </source>
</evidence>
<keyword evidence="2" id="KW-1185">Reference proteome</keyword>
<sequence>MNERVEEIKPISLIRPVRKLKLRNPKRGRRELTYQSNRYHQAKKRGSLSRQVINKTLNHNHPKISSNDFFEEITDIRKRLAFDRAMIIGN</sequence>
<organism evidence="1 2">
    <name type="scientific">Desulfosporosinus acidiphilus (strain DSM 22704 / JCM 16185 / SJ4)</name>
    <dbReference type="NCBI Taxonomy" id="646529"/>
    <lineage>
        <taxon>Bacteria</taxon>
        <taxon>Bacillati</taxon>
        <taxon>Bacillota</taxon>
        <taxon>Clostridia</taxon>
        <taxon>Eubacteriales</taxon>
        <taxon>Desulfitobacteriaceae</taxon>
        <taxon>Desulfosporosinus</taxon>
    </lineage>
</organism>
<accession>I4D417</accession>
<dbReference type="RefSeq" id="WP_014826548.1">
    <property type="nucleotide sequence ID" value="NC_018068.1"/>
</dbReference>